<dbReference type="InterPro" id="IPR012467">
    <property type="entry name" value="DUF1684"/>
</dbReference>
<name>A0A2A8CXQ3_9BACT</name>
<comment type="caution">
    <text evidence="1">The sequence shown here is derived from an EMBL/GenBank/DDBJ whole genome shotgun (WGS) entry which is preliminary data.</text>
</comment>
<dbReference type="PANTHER" id="PTHR41913:SF1">
    <property type="entry name" value="DUF1684 DOMAIN-CONTAINING PROTEIN"/>
    <property type="match status" value="1"/>
</dbReference>
<evidence type="ECO:0008006" key="3">
    <source>
        <dbReference type="Google" id="ProtNLM"/>
    </source>
</evidence>
<dbReference type="OrthoDB" id="5493262at2"/>
<dbReference type="Proteomes" id="UP000220102">
    <property type="component" value="Unassembled WGS sequence"/>
</dbReference>
<dbReference type="AlphaFoldDB" id="A0A2A8CXQ3"/>
<dbReference type="PANTHER" id="PTHR41913">
    <property type="entry name" value="DUF1684 DOMAIN-CONTAINING PROTEIN"/>
    <property type="match status" value="1"/>
</dbReference>
<dbReference type="RefSeq" id="WP_098075311.1">
    <property type="nucleotide sequence ID" value="NZ_PDEQ01000004.1"/>
</dbReference>
<dbReference type="EMBL" id="PDEQ01000004">
    <property type="protein sequence ID" value="PEN13391.1"/>
    <property type="molecule type" value="Genomic_DNA"/>
</dbReference>
<reference evidence="1 2" key="1">
    <citation type="submission" date="2017-10" db="EMBL/GenBank/DDBJ databases">
        <title>Draft genome of Longibacter Salinarum.</title>
        <authorList>
            <person name="Goh K.M."/>
            <person name="Shamsir M.S."/>
            <person name="Lim S.W."/>
        </authorList>
    </citation>
    <scope>NUCLEOTIDE SEQUENCE [LARGE SCALE GENOMIC DNA]</scope>
    <source>
        <strain evidence="1 2">KCTC 52045</strain>
    </source>
</reference>
<evidence type="ECO:0000313" key="1">
    <source>
        <dbReference type="EMBL" id="PEN13391.1"/>
    </source>
</evidence>
<organism evidence="1 2">
    <name type="scientific">Longibacter salinarum</name>
    <dbReference type="NCBI Taxonomy" id="1850348"/>
    <lineage>
        <taxon>Bacteria</taxon>
        <taxon>Pseudomonadati</taxon>
        <taxon>Rhodothermota</taxon>
        <taxon>Rhodothermia</taxon>
        <taxon>Rhodothermales</taxon>
        <taxon>Salisaetaceae</taxon>
        <taxon>Longibacter</taxon>
    </lineage>
</organism>
<proteinExistence type="predicted"/>
<gene>
    <name evidence="1" type="ORF">CRI94_08670</name>
</gene>
<sequence>MADVLVRNNASAIAPRGMWILGMLLLCTGLAFAGCGNQQSEKSYADRITQERVSRDMEMRGDRSVIPAKQRKSFRGLQYYDIDSTYRFVRPVDRPATPDTVRMAQSTGGVADQLRVGTVAIPFPQRGDTLAVFEVTEGEERGQWWIPFTDETNGGTTYKLGRYVDVEKMDGDSVIVDFNTAYNPTCAYNPRFACPIPPEENALAFDVPVGEQKPLF</sequence>
<dbReference type="Pfam" id="PF07920">
    <property type="entry name" value="DUF1684"/>
    <property type="match status" value="1"/>
</dbReference>
<accession>A0A2A8CXQ3</accession>
<dbReference type="PROSITE" id="PS51257">
    <property type="entry name" value="PROKAR_LIPOPROTEIN"/>
    <property type="match status" value="1"/>
</dbReference>
<evidence type="ECO:0000313" key="2">
    <source>
        <dbReference type="Proteomes" id="UP000220102"/>
    </source>
</evidence>
<protein>
    <recommendedName>
        <fullName evidence="3">DUF1684 domain-containing protein</fullName>
    </recommendedName>
</protein>
<keyword evidence="2" id="KW-1185">Reference proteome</keyword>